<dbReference type="CDD" id="cd09274">
    <property type="entry name" value="RNase_HI_RT_Ty3"/>
    <property type="match status" value="1"/>
</dbReference>
<dbReference type="PANTHER" id="PTHR21301">
    <property type="entry name" value="REVERSE TRANSCRIPTASE"/>
    <property type="match status" value="1"/>
</dbReference>
<dbReference type="CDD" id="cd00024">
    <property type="entry name" value="CD_CSD"/>
    <property type="match status" value="1"/>
</dbReference>
<protein>
    <recommendedName>
        <fullName evidence="8">Chromo domain-containing protein</fullName>
    </recommendedName>
</protein>
<dbReference type="PANTHER" id="PTHR21301:SF10">
    <property type="entry name" value="REVERSE TRANSCRIPTASE DOMAIN-CONTAINING PROTEIN"/>
    <property type="match status" value="1"/>
</dbReference>
<dbReference type="InterPro" id="IPR016197">
    <property type="entry name" value="Chromo-like_dom_sf"/>
</dbReference>
<keyword evidence="6" id="KW-0378">Hydrolase</keyword>
<dbReference type="PROSITE" id="PS50013">
    <property type="entry name" value="CHROMO_2"/>
    <property type="match status" value="1"/>
</dbReference>
<evidence type="ECO:0000256" key="3">
    <source>
        <dbReference type="ARBA" id="ARBA00022695"/>
    </source>
</evidence>
<keyword evidence="7" id="KW-0695">RNA-directed DNA polymerase</keyword>
<keyword evidence="10" id="KW-1185">Reference proteome</keyword>
<dbReference type="SMART" id="SM00298">
    <property type="entry name" value="CHROMO"/>
    <property type="match status" value="1"/>
</dbReference>
<dbReference type="Pfam" id="PF17917">
    <property type="entry name" value="RT_RNaseH"/>
    <property type="match status" value="1"/>
</dbReference>
<dbReference type="SUPFAM" id="SSF54160">
    <property type="entry name" value="Chromo domain-like"/>
    <property type="match status" value="1"/>
</dbReference>
<keyword evidence="2" id="KW-0808">Transferase</keyword>
<comment type="subcellular location">
    <subcellularLocation>
        <location evidence="1">Nucleus</location>
    </subcellularLocation>
</comment>
<proteinExistence type="predicted"/>
<dbReference type="InterPro" id="IPR023780">
    <property type="entry name" value="Chromo_domain"/>
</dbReference>
<gene>
    <name evidence="9" type="ORF">RIMI_LOCUS10238030</name>
</gene>
<keyword evidence="4" id="KW-0540">Nuclease</keyword>
<evidence type="ECO:0000313" key="9">
    <source>
        <dbReference type="EMBL" id="CAJ0944065.1"/>
    </source>
</evidence>
<evidence type="ECO:0000256" key="7">
    <source>
        <dbReference type="ARBA" id="ARBA00022918"/>
    </source>
</evidence>
<dbReference type="EMBL" id="CAUEEQ010022000">
    <property type="protein sequence ID" value="CAJ0944065.1"/>
    <property type="molecule type" value="Genomic_DNA"/>
</dbReference>
<dbReference type="InterPro" id="IPR043502">
    <property type="entry name" value="DNA/RNA_pol_sf"/>
</dbReference>
<comment type="caution">
    <text evidence="9">The sequence shown here is derived from an EMBL/GenBank/DDBJ whole genome shotgun (WGS) entry which is preliminary data.</text>
</comment>
<evidence type="ECO:0000256" key="5">
    <source>
        <dbReference type="ARBA" id="ARBA00022759"/>
    </source>
</evidence>
<sequence>MKPCAFFSRKFSPAERNYDVGNRELLAMKWAFEEWRHWLEGAKHRVVVLTDHKNLTYLESAKRLNPRQARWSLFFSRFDFVVSYLPGSKNVKADALSRSFVPDSPGLPEPAGILKEGHVVRLHGIPENIVSDRGSQFVSRSLLRRYVAPVVPSVDPPAPVLVEGELEYIVEKILDSRISRRKLQYLVKWKGYGQEDNSWVFASDVHAADLNSFHTIREDMEKGRLFFPSNLPVVEHQALKTLQSDSNLIIKPADKGGALVMMDRSSYLSEISRQLADTSIYHKLTKDPTHDIRNKIEVVLLKYAHLGILDSKTMDFLRKKNPATPVFYTLPKIHKDLQHPPEGINSVHHLLSSSSMGVDQIDLCIEILTLDSFFLQTRGTAMGSNVVPPYANAYLAHFEESVIYKHPLFATNVLQWTRYIDNVFCLWGSPFKFTRNHDGRSVSFLDTIVIKDPDGHLTTDLHIKPTDRNSILHYQSFHPPSGFPLHFNDLSKFMVTLPLYDITRIEV</sequence>
<dbReference type="SUPFAM" id="SSF56672">
    <property type="entry name" value="DNA/RNA polymerases"/>
    <property type="match status" value="1"/>
</dbReference>
<dbReference type="InterPro" id="IPR000953">
    <property type="entry name" value="Chromo/chromo_shadow_dom"/>
</dbReference>
<evidence type="ECO:0000259" key="8">
    <source>
        <dbReference type="PROSITE" id="PS50013"/>
    </source>
</evidence>
<keyword evidence="5" id="KW-0255">Endonuclease</keyword>
<evidence type="ECO:0000256" key="6">
    <source>
        <dbReference type="ARBA" id="ARBA00022801"/>
    </source>
</evidence>
<evidence type="ECO:0000256" key="2">
    <source>
        <dbReference type="ARBA" id="ARBA00022679"/>
    </source>
</evidence>
<accession>A0ABN9LKA1</accession>
<dbReference type="Gene3D" id="2.40.50.40">
    <property type="match status" value="1"/>
</dbReference>
<reference evidence="9" key="1">
    <citation type="submission" date="2023-07" db="EMBL/GenBank/DDBJ databases">
        <authorList>
            <person name="Stuckert A."/>
        </authorList>
    </citation>
    <scope>NUCLEOTIDE SEQUENCE</scope>
</reference>
<evidence type="ECO:0000256" key="1">
    <source>
        <dbReference type="ARBA" id="ARBA00004123"/>
    </source>
</evidence>
<evidence type="ECO:0000313" key="10">
    <source>
        <dbReference type="Proteomes" id="UP001176940"/>
    </source>
</evidence>
<name>A0ABN9LKA1_9NEOB</name>
<keyword evidence="3" id="KW-0548">Nucleotidyltransferase</keyword>
<evidence type="ECO:0000256" key="4">
    <source>
        <dbReference type="ARBA" id="ARBA00022722"/>
    </source>
</evidence>
<organism evidence="9 10">
    <name type="scientific">Ranitomeya imitator</name>
    <name type="common">mimic poison frog</name>
    <dbReference type="NCBI Taxonomy" id="111125"/>
    <lineage>
        <taxon>Eukaryota</taxon>
        <taxon>Metazoa</taxon>
        <taxon>Chordata</taxon>
        <taxon>Craniata</taxon>
        <taxon>Vertebrata</taxon>
        <taxon>Euteleostomi</taxon>
        <taxon>Amphibia</taxon>
        <taxon>Batrachia</taxon>
        <taxon>Anura</taxon>
        <taxon>Neobatrachia</taxon>
        <taxon>Hyloidea</taxon>
        <taxon>Dendrobatidae</taxon>
        <taxon>Dendrobatinae</taxon>
        <taxon>Ranitomeya</taxon>
    </lineage>
</organism>
<dbReference type="Proteomes" id="UP001176940">
    <property type="component" value="Unassembled WGS sequence"/>
</dbReference>
<dbReference type="Pfam" id="PF00385">
    <property type="entry name" value="Chromo"/>
    <property type="match status" value="1"/>
</dbReference>
<feature type="domain" description="Chromo" evidence="8">
    <location>
        <begin position="168"/>
        <end position="199"/>
    </location>
</feature>
<dbReference type="InterPro" id="IPR041373">
    <property type="entry name" value="RT_RNaseH"/>
</dbReference>